<dbReference type="Pfam" id="PF12022">
    <property type="entry name" value="COG2_C"/>
    <property type="match status" value="1"/>
</dbReference>
<proteinExistence type="inferred from homology"/>
<dbReference type="Proteomes" id="UP000694843">
    <property type="component" value="Unplaced"/>
</dbReference>
<evidence type="ECO:0000256" key="5">
    <source>
        <dbReference type="ARBA" id="ARBA00022927"/>
    </source>
</evidence>
<dbReference type="OMA" id="CWAEGVY"/>
<dbReference type="GO" id="GO:0000139">
    <property type="term" value="C:Golgi membrane"/>
    <property type="evidence" value="ECO:0007669"/>
    <property type="project" value="UniProtKB-SubCell"/>
</dbReference>
<dbReference type="InterPro" id="IPR024602">
    <property type="entry name" value="COG_su2_N"/>
</dbReference>
<name>A0A8B7PNH1_HYAAZ</name>
<evidence type="ECO:0000256" key="4">
    <source>
        <dbReference type="ARBA" id="ARBA00022448"/>
    </source>
</evidence>
<dbReference type="CTD" id="22796"/>
<comment type="subcellular location">
    <subcellularLocation>
        <location evidence="1">Golgi apparatus membrane</location>
        <topology evidence="1">Peripheral membrane protein</topology>
    </subcellularLocation>
</comment>
<reference evidence="13" key="1">
    <citation type="submission" date="2025-08" db="UniProtKB">
        <authorList>
            <consortium name="RefSeq"/>
        </authorList>
    </citation>
    <scope>IDENTIFICATION</scope>
    <source>
        <tissue evidence="13">Whole organism</tissue>
    </source>
</reference>
<organism evidence="12 13">
    <name type="scientific">Hyalella azteca</name>
    <name type="common">Amphipod</name>
    <dbReference type="NCBI Taxonomy" id="294128"/>
    <lineage>
        <taxon>Eukaryota</taxon>
        <taxon>Metazoa</taxon>
        <taxon>Ecdysozoa</taxon>
        <taxon>Arthropoda</taxon>
        <taxon>Crustacea</taxon>
        <taxon>Multicrustacea</taxon>
        <taxon>Malacostraca</taxon>
        <taxon>Eumalacostraca</taxon>
        <taxon>Peracarida</taxon>
        <taxon>Amphipoda</taxon>
        <taxon>Senticaudata</taxon>
        <taxon>Talitrida</taxon>
        <taxon>Talitroidea</taxon>
        <taxon>Hyalellidae</taxon>
        <taxon>Hyalella</taxon>
    </lineage>
</organism>
<feature type="domain" description="COG complex component COG2 C-terminal" evidence="11">
    <location>
        <begin position="429"/>
        <end position="735"/>
    </location>
</feature>
<evidence type="ECO:0000256" key="9">
    <source>
        <dbReference type="SAM" id="MobiDB-lite"/>
    </source>
</evidence>
<evidence type="ECO:0000313" key="13">
    <source>
        <dbReference type="RefSeq" id="XP_018026971.1"/>
    </source>
</evidence>
<dbReference type="GO" id="GO:0007030">
    <property type="term" value="P:Golgi organization"/>
    <property type="evidence" value="ECO:0007669"/>
    <property type="project" value="InterPro"/>
</dbReference>
<dbReference type="PANTHER" id="PTHR12961">
    <property type="entry name" value="CONSERVED OLIGOMERIC GOLGI COMPLEX COMPONENT 2"/>
    <property type="match status" value="1"/>
</dbReference>
<evidence type="ECO:0000256" key="8">
    <source>
        <dbReference type="ARBA" id="ARBA00031344"/>
    </source>
</evidence>
<dbReference type="GO" id="GO:0015031">
    <property type="term" value="P:protein transport"/>
    <property type="evidence" value="ECO:0007669"/>
    <property type="project" value="UniProtKB-KW"/>
</dbReference>
<dbReference type="RefSeq" id="XP_018026971.1">
    <property type="nucleotide sequence ID" value="XM_018171482.2"/>
</dbReference>
<accession>A0A8B7PNH1</accession>
<evidence type="ECO:0000256" key="6">
    <source>
        <dbReference type="ARBA" id="ARBA00023034"/>
    </source>
</evidence>
<protein>
    <recommendedName>
        <fullName evidence="3">Conserved oligomeric Golgi complex subunit 2</fullName>
    </recommendedName>
    <alternativeName>
        <fullName evidence="8">Component of oligomeric Golgi complex 2</fullName>
    </alternativeName>
</protein>
<dbReference type="OrthoDB" id="332281at2759"/>
<dbReference type="GO" id="GO:0017119">
    <property type="term" value="C:Golgi transport complex"/>
    <property type="evidence" value="ECO:0007669"/>
    <property type="project" value="TreeGrafter"/>
</dbReference>
<evidence type="ECO:0000313" key="12">
    <source>
        <dbReference type="Proteomes" id="UP000694843"/>
    </source>
</evidence>
<feature type="compositionally biased region" description="Low complexity" evidence="9">
    <location>
        <begin position="186"/>
        <end position="196"/>
    </location>
</feature>
<evidence type="ECO:0000259" key="11">
    <source>
        <dbReference type="Pfam" id="PF12022"/>
    </source>
</evidence>
<dbReference type="KEGG" id="hazt:108682335"/>
<keyword evidence="12" id="KW-1185">Reference proteome</keyword>
<sequence length="774" mass="85558">MENKADVQLYGTSDLCFDKDVFMRPDFNVDDFMREYNQLNGNTNLEMLRDHLGVYLKVLRSAMIDLINRDYADFVNLSTNLTGIDSLIQTLTVPLEKLREEVLSVSQMLETASSGVMSDLQKQDAVLKYKKKLSTLSIIAKKLDNFEDLISHLSLDSESPMQQKAETKPEISNNAASPSAPWTGIPETPSTEETTSQNLCAEVCSQEELLHRLAAELSHLNYLGSTCEGTHLMSIYKPHIERIQSAVEACIESNFRTALGGDFCRGSTTSCNITLLKHTLVACTVLGRPGVVQRVLRDILSPLIQQTVSDESLRSNPRGLTGVLSSLLSQLKTCLAPLLALTVPRKHHSSCSAEEVPGLQFIERSVFPEVVTALSSLTDFFSPANPSLFHQRYSQCLELLDALELLLVTRERVVQFRAMEEYQKFLDLWNLAVYFQIRNQEIRQVVESSLCEEAGVKLLSRDVSGGEGGGGGMLCSTRGVMRGTQQCWLPEVFLPPLLHRFWKLTLLILSRHRTWITHAIDEIKGGGGDLLALNPKPGMGSCRPTSVVHLCVALLSDIRVLCGHITALYDQHIAQHTQHLEHKHSTMIINALKRESVLLLAFEATLVQLICDDVITAVTTALQPVTATPRLYRRTNREVPTKPQPYVSGAAAPVLQLQQLAQHCVAAPLLRSCYVTITAAVAKQYSTLTSEVLDNVSKTEESLRRLKRARGTAAVTAPQGHSDEDKIREQLHLDVQHFAMQLSSAFSEAASVEEFVQLSSAVAAARTAASDTTS</sequence>
<gene>
    <name evidence="13" type="primary">LOC108682335</name>
</gene>
<evidence type="ECO:0000256" key="7">
    <source>
        <dbReference type="ARBA" id="ARBA00023136"/>
    </source>
</evidence>
<evidence type="ECO:0000256" key="3">
    <source>
        <dbReference type="ARBA" id="ARBA00020977"/>
    </source>
</evidence>
<evidence type="ECO:0000256" key="1">
    <source>
        <dbReference type="ARBA" id="ARBA00004395"/>
    </source>
</evidence>
<keyword evidence="4" id="KW-0813">Transport</keyword>
<feature type="region of interest" description="Disordered" evidence="9">
    <location>
        <begin position="157"/>
        <end position="196"/>
    </location>
</feature>
<feature type="domain" description="Conserved oligomeric Golgi complex subunit 2 N-terminal" evidence="10">
    <location>
        <begin position="15"/>
        <end position="91"/>
    </location>
</feature>
<evidence type="ECO:0000259" key="10">
    <source>
        <dbReference type="Pfam" id="PF06148"/>
    </source>
</evidence>
<dbReference type="GeneID" id="108682335"/>
<dbReference type="InterPro" id="IPR024603">
    <property type="entry name" value="COG_complex_COG2_C"/>
</dbReference>
<feature type="compositionally biased region" description="Polar residues" evidence="9">
    <location>
        <begin position="157"/>
        <end position="177"/>
    </location>
</feature>
<comment type="similarity">
    <text evidence="2">Belongs to the COG2 family.</text>
</comment>
<dbReference type="InterPro" id="IPR009316">
    <property type="entry name" value="COG2"/>
</dbReference>
<evidence type="ECO:0000256" key="2">
    <source>
        <dbReference type="ARBA" id="ARBA00007603"/>
    </source>
</evidence>
<dbReference type="GO" id="GO:0006891">
    <property type="term" value="P:intra-Golgi vesicle-mediated transport"/>
    <property type="evidence" value="ECO:0007669"/>
    <property type="project" value="TreeGrafter"/>
</dbReference>
<keyword evidence="5" id="KW-0653">Protein transport</keyword>
<dbReference type="PANTHER" id="PTHR12961:SF0">
    <property type="entry name" value="CONSERVED OLIGOMERIC GOLGI COMPLEX SUBUNIT 2"/>
    <property type="match status" value="1"/>
</dbReference>
<dbReference type="AlphaFoldDB" id="A0A8B7PNH1"/>
<keyword evidence="7" id="KW-0472">Membrane</keyword>
<keyword evidence="6" id="KW-0333">Golgi apparatus</keyword>
<dbReference type="Pfam" id="PF06148">
    <property type="entry name" value="COG2_N"/>
    <property type="match status" value="1"/>
</dbReference>